<evidence type="ECO:0000256" key="4">
    <source>
        <dbReference type="ARBA" id="ARBA00022679"/>
    </source>
</evidence>
<dbReference type="GO" id="GO:0016763">
    <property type="term" value="F:pentosyltransferase activity"/>
    <property type="evidence" value="ECO:0007669"/>
    <property type="project" value="TreeGrafter"/>
</dbReference>
<keyword evidence="5 8" id="KW-0812">Transmembrane</keyword>
<name>A0A1F7H161_9BACT</name>
<evidence type="ECO:0000256" key="5">
    <source>
        <dbReference type="ARBA" id="ARBA00022692"/>
    </source>
</evidence>
<evidence type="ECO:0000256" key="2">
    <source>
        <dbReference type="ARBA" id="ARBA00022475"/>
    </source>
</evidence>
<dbReference type="GO" id="GO:0005886">
    <property type="term" value="C:plasma membrane"/>
    <property type="evidence" value="ECO:0007669"/>
    <property type="project" value="UniProtKB-SubCell"/>
</dbReference>
<evidence type="ECO:0000256" key="1">
    <source>
        <dbReference type="ARBA" id="ARBA00004651"/>
    </source>
</evidence>
<keyword evidence="3" id="KW-0328">Glycosyltransferase</keyword>
<evidence type="ECO:0000313" key="10">
    <source>
        <dbReference type="Proteomes" id="UP000177913"/>
    </source>
</evidence>
<evidence type="ECO:0000256" key="6">
    <source>
        <dbReference type="ARBA" id="ARBA00022989"/>
    </source>
</evidence>
<feature type="transmembrane region" description="Helical" evidence="8">
    <location>
        <begin position="305"/>
        <end position="325"/>
    </location>
</feature>
<keyword evidence="4" id="KW-0808">Transferase</keyword>
<dbReference type="Proteomes" id="UP000177913">
    <property type="component" value="Unassembled WGS sequence"/>
</dbReference>
<evidence type="ECO:0000256" key="3">
    <source>
        <dbReference type="ARBA" id="ARBA00022676"/>
    </source>
</evidence>
<keyword evidence="7 8" id="KW-0472">Membrane</keyword>
<feature type="transmembrane region" description="Helical" evidence="8">
    <location>
        <begin position="332"/>
        <end position="349"/>
    </location>
</feature>
<keyword evidence="2" id="KW-1003">Cell membrane</keyword>
<dbReference type="InterPro" id="IPR050297">
    <property type="entry name" value="LipidA_mod_glycosyltrf_83"/>
</dbReference>
<proteinExistence type="predicted"/>
<evidence type="ECO:0000313" key="9">
    <source>
        <dbReference type="EMBL" id="OGK24664.1"/>
    </source>
</evidence>
<protein>
    <recommendedName>
        <fullName evidence="11">Glycosyltransferase RgtA/B/C/D-like domain-containing protein</fullName>
    </recommendedName>
</protein>
<comment type="caution">
    <text evidence="9">The sequence shown here is derived from an EMBL/GenBank/DDBJ whole genome shotgun (WGS) entry which is preliminary data.</text>
</comment>
<dbReference type="PANTHER" id="PTHR33908">
    <property type="entry name" value="MANNOSYLTRANSFERASE YKCB-RELATED"/>
    <property type="match status" value="1"/>
</dbReference>
<feature type="transmembrane region" description="Helical" evidence="8">
    <location>
        <begin position="355"/>
        <end position="375"/>
    </location>
</feature>
<dbReference type="GO" id="GO:0009103">
    <property type="term" value="P:lipopolysaccharide biosynthetic process"/>
    <property type="evidence" value="ECO:0007669"/>
    <property type="project" value="UniProtKB-ARBA"/>
</dbReference>
<feature type="transmembrane region" description="Helical" evidence="8">
    <location>
        <begin position="237"/>
        <end position="258"/>
    </location>
</feature>
<sequence>MPKIKWILFFLLFVILVYTRFINLSWGLPHPMHPDERNMANAIQNLNCKIQSVNPAQRGEKFKIQNCFNPNFFAYGQFPLYLGYVIVFIMEFFDGDLGIPISFEEAAFSLRIISAVASILNVFLLLKVIRLLSNQVIKEKTSKSFSITQLLITLLLLIFSPFFIQFAHFGTTESLIMLFYSSLVYLSIKISINELYSKKNLFLMSLISGLAVATKISSVLMLILPLALIIDLRKTNILARIISICYFLALTLVVSIIFSPHNFISFAQFLGSMKYESDVALGSYRAFYSRQFEGINPIFFQLVKIFPYSLGWPAFIFFIFGFIFLPFKLEFNVLRLAILAGFIPNAFLYAKWTRFMTPILPLMLTMSVLFVFRVIPMKMAIYKIRQLIWISAFAGMTMLMVIPGLAYLSIYQNPDVRFTASEWIYKNIPGNSYILFETANVVDIPIESPASPAGRQKSKVKSQNYQMISFNFYDLDENPSLQTELRQHLAKADYMFIPSRRIFANHYCRNIKYQRSNIKTTYQNSNISVILNLFQNLNQKESCQYLRKKYPLLNDYYDKLFSGELGFVKVAEFNAFPKIQLLGKTILEFPDEEAEETWTVFDHPVIRIYKKI</sequence>
<feature type="transmembrane region" description="Helical" evidence="8">
    <location>
        <begin position="146"/>
        <end position="164"/>
    </location>
</feature>
<evidence type="ECO:0008006" key="11">
    <source>
        <dbReference type="Google" id="ProtNLM"/>
    </source>
</evidence>
<reference evidence="9 10" key="1">
    <citation type="journal article" date="2016" name="Nat. Commun.">
        <title>Thousands of microbial genomes shed light on interconnected biogeochemical processes in an aquifer system.</title>
        <authorList>
            <person name="Anantharaman K."/>
            <person name="Brown C.T."/>
            <person name="Hug L.A."/>
            <person name="Sharon I."/>
            <person name="Castelle C.J."/>
            <person name="Probst A.J."/>
            <person name="Thomas B.C."/>
            <person name="Singh A."/>
            <person name="Wilkins M.J."/>
            <person name="Karaoz U."/>
            <person name="Brodie E.L."/>
            <person name="Williams K.H."/>
            <person name="Hubbard S.S."/>
            <person name="Banfield J.F."/>
        </authorList>
    </citation>
    <scope>NUCLEOTIDE SEQUENCE [LARGE SCALE GENOMIC DNA]</scope>
</reference>
<gene>
    <name evidence="9" type="ORF">A3C25_01660</name>
</gene>
<evidence type="ECO:0000256" key="8">
    <source>
        <dbReference type="SAM" id="Phobius"/>
    </source>
</evidence>
<dbReference type="AlphaFoldDB" id="A0A1F7H161"/>
<feature type="transmembrane region" description="Helical" evidence="8">
    <location>
        <begin position="105"/>
        <end position="126"/>
    </location>
</feature>
<feature type="transmembrane region" description="Helical" evidence="8">
    <location>
        <begin position="72"/>
        <end position="93"/>
    </location>
</feature>
<accession>A0A1F7H161</accession>
<comment type="subcellular location">
    <subcellularLocation>
        <location evidence="1">Cell membrane</location>
        <topology evidence="1">Multi-pass membrane protein</topology>
    </subcellularLocation>
</comment>
<organism evidence="9 10">
    <name type="scientific">Candidatus Roizmanbacteria bacterium RIFCSPHIGHO2_02_FULL_38_11</name>
    <dbReference type="NCBI Taxonomy" id="1802039"/>
    <lineage>
        <taxon>Bacteria</taxon>
        <taxon>Candidatus Roizmaniibacteriota</taxon>
    </lineage>
</organism>
<evidence type="ECO:0000256" key="7">
    <source>
        <dbReference type="ARBA" id="ARBA00023136"/>
    </source>
</evidence>
<feature type="transmembrane region" description="Helical" evidence="8">
    <location>
        <begin position="202"/>
        <end position="230"/>
    </location>
</feature>
<feature type="transmembrane region" description="Helical" evidence="8">
    <location>
        <begin position="387"/>
        <end position="408"/>
    </location>
</feature>
<dbReference type="PANTHER" id="PTHR33908:SF11">
    <property type="entry name" value="MEMBRANE PROTEIN"/>
    <property type="match status" value="1"/>
</dbReference>
<dbReference type="EMBL" id="MFZO01000031">
    <property type="protein sequence ID" value="OGK24664.1"/>
    <property type="molecule type" value="Genomic_DNA"/>
</dbReference>
<keyword evidence="6 8" id="KW-1133">Transmembrane helix</keyword>